<evidence type="ECO:0000256" key="9">
    <source>
        <dbReference type="PIRNR" id="PIRNR003128"/>
    </source>
</evidence>
<evidence type="ECO:0000256" key="4">
    <source>
        <dbReference type="ARBA" id="ARBA00022741"/>
    </source>
</evidence>
<dbReference type="InterPro" id="IPR004604">
    <property type="entry name" value="DNA_recomb/repair_RecN"/>
</dbReference>
<dbReference type="STRING" id="626369.HMPREF0446_00278"/>
<keyword evidence="4" id="KW-0547">Nucleotide-binding</keyword>
<dbReference type="RefSeq" id="WP_020991371.1">
    <property type="nucleotide sequence ID" value="NZ_KI391971.1"/>
</dbReference>
<comment type="function">
    <text evidence="1 9">May be involved in recombinational repair of damaged DNA.</text>
</comment>
<dbReference type="Gene3D" id="3.40.50.300">
    <property type="entry name" value="P-loop containing nucleotide triphosphate hydrolases"/>
    <property type="match status" value="2"/>
</dbReference>
<dbReference type="NCBIfam" id="TIGR00634">
    <property type="entry name" value="recN"/>
    <property type="match status" value="1"/>
</dbReference>
<dbReference type="PANTHER" id="PTHR11059:SF0">
    <property type="entry name" value="DNA REPAIR PROTEIN RECN"/>
    <property type="match status" value="1"/>
</dbReference>
<comment type="caution">
    <text evidence="12">The sequence shown here is derived from an EMBL/GenBank/DDBJ whole genome shotgun (WGS) entry which is preliminary data.</text>
</comment>
<dbReference type="Proteomes" id="UP000002939">
    <property type="component" value="Unassembled WGS sequence"/>
</dbReference>
<keyword evidence="10" id="KW-0175">Coiled coil</keyword>
<dbReference type="GO" id="GO:0009432">
    <property type="term" value="P:SOS response"/>
    <property type="evidence" value="ECO:0007669"/>
    <property type="project" value="TreeGrafter"/>
</dbReference>
<keyword evidence="13" id="KW-1185">Reference proteome</keyword>
<dbReference type="FunFam" id="3.40.50.300:FF:000356">
    <property type="entry name" value="DNA repair protein RecN"/>
    <property type="match status" value="1"/>
</dbReference>
<dbReference type="PANTHER" id="PTHR11059">
    <property type="entry name" value="DNA REPAIR PROTEIN RECN"/>
    <property type="match status" value="1"/>
</dbReference>
<reference evidence="12" key="1">
    <citation type="submission" date="2009-09" db="EMBL/GenBank/DDBJ databases">
        <authorList>
            <consortium name="The Broad Institute Genome Sequencing Platform"/>
            <person name="Ward D."/>
            <person name="Feldgarden M."/>
            <person name="Earl A."/>
            <person name="Young S.K."/>
            <person name="Zeng Q."/>
            <person name="Koehrsen M."/>
            <person name="Alvarado L."/>
            <person name="Berlin A."/>
            <person name="Bochicchio J."/>
            <person name="Borenstein D."/>
            <person name="Chapman S.B."/>
            <person name="Chen Z."/>
            <person name="Engels R."/>
            <person name="Freedman E."/>
            <person name="Gellesch M."/>
            <person name="Goldberg J."/>
            <person name="Griggs A."/>
            <person name="Gujja S."/>
            <person name="Heilman E."/>
            <person name="Heiman D."/>
            <person name="Hepburn T."/>
            <person name="Howarth C."/>
            <person name="Jen D."/>
            <person name="Larson L."/>
            <person name="Lewis B."/>
            <person name="Mehta T."/>
            <person name="Park D."/>
            <person name="Pearson M."/>
            <person name="Roberts A."/>
            <person name="Saif S."/>
            <person name="Shea T."/>
            <person name="Shenoy N."/>
            <person name="Sisk P."/>
            <person name="Stolte C."/>
            <person name="Sykes S."/>
            <person name="Thomson T."/>
            <person name="Walk T."/>
            <person name="White J."/>
            <person name="Yandava C."/>
            <person name="Sibley C.D."/>
            <person name="Field T.R."/>
            <person name="Grinwis M."/>
            <person name="Eshaghurshan C.S."/>
            <person name="Surette M.G."/>
            <person name="Haas B."/>
            <person name="Nusbaum C."/>
            <person name="Birren B."/>
        </authorList>
    </citation>
    <scope>NUCLEOTIDE SEQUENCE [LARGE SCALE GENOMIC DNA]</scope>
    <source>
        <strain evidence="12">ATCC 700633</strain>
    </source>
</reference>
<evidence type="ECO:0000256" key="6">
    <source>
        <dbReference type="ARBA" id="ARBA00022840"/>
    </source>
</evidence>
<organism evidence="12 13">
    <name type="scientific">Granulicatella elegans ATCC 700633</name>
    <dbReference type="NCBI Taxonomy" id="626369"/>
    <lineage>
        <taxon>Bacteria</taxon>
        <taxon>Bacillati</taxon>
        <taxon>Bacillota</taxon>
        <taxon>Bacilli</taxon>
        <taxon>Lactobacillales</taxon>
        <taxon>Carnobacteriaceae</taxon>
        <taxon>Granulicatella</taxon>
    </lineage>
</organism>
<evidence type="ECO:0000313" key="13">
    <source>
        <dbReference type="Proteomes" id="UP000002939"/>
    </source>
</evidence>
<evidence type="ECO:0000313" key="12">
    <source>
        <dbReference type="EMBL" id="EEW93396.2"/>
    </source>
</evidence>
<dbReference type="Pfam" id="PF02463">
    <property type="entry name" value="SMC_N"/>
    <property type="match status" value="1"/>
</dbReference>
<dbReference type="InterPro" id="IPR027417">
    <property type="entry name" value="P-loop_NTPase"/>
</dbReference>
<dbReference type="eggNOG" id="COG0497">
    <property type="taxonomic scope" value="Bacteria"/>
</dbReference>
<dbReference type="GO" id="GO:0043590">
    <property type="term" value="C:bacterial nucleoid"/>
    <property type="evidence" value="ECO:0007669"/>
    <property type="project" value="TreeGrafter"/>
</dbReference>
<dbReference type="OrthoDB" id="9806954at2"/>
<accession>D0BJZ3</accession>
<dbReference type="GO" id="GO:0005524">
    <property type="term" value="F:ATP binding"/>
    <property type="evidence" value="ECO:0007669"/>
    <property type="project" value="UniProtKB-KW"/>
</dbReference>
<evidence type="ECO:0000259" key="11">
    <source>
        <dbReference type="Pfam" id="PF02463"/>
    </source>
</evidence>
<keyword evidence="6" id="KW-0067">ATP-binding</keyword>
<evidence type="ECO:0000256" key="7">
    <source>
        <dbReference type="ARBA" id="ARBA00023204"/>
    </source>
</evidence>
<dbReference type="HOGENOM" id="CLU_018297_3_1_9"/>
<proteinExistence type="inferred from homology"/>
<dbReference type="FunFam" id="3.40.50.300:FF:000319">
    <property type="entry name" value="DNA repair protein RecN"/>
    <property type="match status" value="1"/>
</dbReference>
<dbReference type="SUPFAM" id="SSF52540">
    <property type="entry name" value="P-loop containing nucleoside triphosphate hydrolases"/>
    <property type="match status" value="2"/>
</dbReference>
<evidence type="ECO:0000256" key="5">
    <source>
        <dbReference type="ARBA" id="ARBA00022763"/>
    </source>
</evidence>
<sequence length="572" mass="65835">MIQELFIKNFAIIEEVRCQFEKGMTVLTGETGAGKSIIIDAVGLLAGERASLEMIRYGSEKATIQAVFTIDSEETKRNIEELGIEIENDEIMIQRELYQTGKSTCRINGQMVTVSLLKQVGPYLIDIHGQNEHFLLLNEEHHLSLLDAYAGQKLQPLKDDYRQYYDHFCSIQEQLRKLQTAEKEDAQKIDLLKFQVEEIELSNIYIGEEEELVQEKEYFTHFQKIQEHLMSALSVLQTEEYSAVDAISQASQEIGFLQGIGENYQQLYQQLQESYYQLQDAVSHMSHELDHAEYDEERLAYIEERLDVYYQLKRKYGDNAEEILEFQAQAQAQLNQIENKESIIETLIQEKAQIEQKAKQVALELTKQRKEIALELAEKIETQLHELYMEQSIFEIRVLPSEHLLETGMDEVYFYISTNKGEPVKPLQKIVSGGELSRITLAMKTIFVRKHGVGTIVFDEVDTGVSGRVAQAIANKMHYISEFAQVLCITHLPQVASIAGVHIFIEKMEKDERTRTTLTRLEEDKRIEEIGRMLSGEEMTALTKQHAAELIALSQKIRQQNKVQKKQVIAND</sequence>
<gene>
    <name evidence="12" type="ORF">HMPREF0446_00278</name>
</gene>
<feature type="coiled-coil region" evidence="10">
    <location>
        <begin position="320"/>
        <end position="383"/>
    </location>
</feature>
<evidence type="ECO:0000256" key="1">
    <source>
        <dbReference type="ARBA" id="ARBA00003618"/>
    </source>
</evidence>
<dbReference type="CDD" id="cd03241">
    <property type="entry name" value="ABC_RecN"/>
    <property type="match status" value="2"/>
</dbReference>
<evidence type="ECO:0000256" key="2">
    <source>
        <dbReference type="ARBA" id="ARBA00009441"/>
    </source>
</evidence>
<dbReference type="AlphaFoldDB" id="D0BJZ3"/>
<dbReference type="PIRSF" id="PIRSF003128">
    <property type="entry name" value="RecN"/>
    <property type="match status" value="1"/>
</dbReference>
<dbReference type="EMBL" id="ACRF02000014">
    <property type="protein sequence ID" value="EEW93396.2"/>
    <property type="molecule type" value="Genomic_DNA"/>
</dbReference>
<dbReference type="GO" id="GO:0006281">
    <property type="term" value="P:DNA repair"/>
    <property type="evidence" value="ECO:0007669"/>
    <property type="project" value="UniProtKB-KW"/>
</dbReference>
<evidence type="ECO:0000256" key="8">
    <source>
        <dbReference type="ARBA" id="ARBA00033408"/>
    </source>
</evidence>
<protein>
    <recommendedName>
        <fullName evidence="3 9">DNA repair protein RecN</fullName>
    </recommendedName>
    <alternativeName>
        <fullName evidence="8 9">Recombination protein N</fullName>
    </alternativeName>
</protein>
<name>D0BJZ3_9LACT</name>
<keyword evidence="5 9" id="KW-0227">DNA damage</keyword>
<feature type="domain" description="RecF/RecN/SMC N-terminal" evidence="11">
    <location>
        <begin position="1"/>
        <end position="507"/>
    </location>
</feature>
<dbReference type="GO" id="GO:0006310">
    <property type="term" value="P:DNA recombination"/>
    <property type="evidence" value="ECO:0007669"/>
    <property type="project" value="InterPro"/>
</dbReference>
<evidence type="ECO:0000256" key="3">
    <source>
        <dbReference type="ARBA" id="ARBA00021315"/>
    </source>
</evidence>
<reference evidence="12" key="2">
    <citation type="submission" date="2011-10" db="EMBL/GenBank/DDBJ databases">
        <title>The Genome Sequence of Granulicatella elegans ATCC 700633.</title>
        <authorList>
            <consortium name="The Broad Institute Genome Sequencing Platform"/>
            <consortium name="The Broad Institute Genome Sequencing Center for Infectious Disease"/>
            <person name="Earl A."/>
            <person name="Ward D."/>
            <person name="Feldgarden M."/>
            <person name="Gevers D."/>
            <person name="Sibley C.D."/>
            <person name="Field T.R."/>
            <person name="Grinwis M."/>
            <person name="Eshaghurshan C.S."/>
            <person name="Surette M.G."/>
            <person name="Young S.K."/>
            <person name="Zeng Q."/>
            <person name="Gargeya S."/>
            <person name="Fitzgerald M."/>
            <person name="Haas B."/>
            <person name="Abouelleil A."/>
            <person name="Alvarado L."/>
            <person name="Arachchi H.M."/>
            <person name="Berlin A."/>
            <person name="Brown A."/>
            <person name="Chapman S.B."/>
            <person name="Chen Z."/>
            <person name="Dunbar C."/>
            <person name="Freedman E."/>
            <person name="Gearin G."/>
            <person name="Goldberg J."/>
            <person name="Griggs A."/>
            <person name="Gujja S."/>
            <person name="Heiman D."/>
            <person name="Howarth C."/>
            <person name="Larson L."/>
            <person name="Lui A."/>
            <person name="MacDonald P.J.P."/>
            <person name="Montmayeur A."/>
            <person name="Murphy C."/>
            <person name="Neiman D."/>
            <person name="Pearson M."/>
            <person name="Priest M."/>
            <person name="Roberts A."/>
            <person name="Saif S."/>
            <person name="Shea T."/>
            <person name="Shenoy N."/>
            <person name="Sisk P."/>
            <person name="Stolte C."/>
            <person name="Sykes S."/>
            <person name="Wortman J."/>
            <person name="Nusbaum C."/>
            <person name="Birren B."/>
        </authorList>
    </citation>
    <scope>NUCLEOTIDE SEQUENCE [LARGE SCALE GENOMIC DNA]</scope>
    <source>
        <strain evidence="12">ATCC 700633</strain>
    </source>
</reference>
<keyword evidence="7 9" id="KW-0234">DNA repair</keyword>
<evidence type="ECO:0000256" key="10">
    <source>
        <dbReference type="SAM" id="Coils"/>
    </source>
</evidence>
<dbReference type="InterPro" id="IPR003395">
    <property type="entry name" value="RecF/RecN/SMC_N"/>
</dbReference>
<comment type="similarity">
    <text evidence="2 9">Belongs to the RecN family.</text>
</comment>